<feature type="transmembrane region" description="Helical" evidence="2">
    <location>
        <begin position="224"/>
        <end position="242"/>
    </location>
</feature>
<comment type="caution">
    <text evidence="3">The sequence shown here is derived from an EMBL/GenBank/DDBJ whole genome shotgun (WGS) entry which is preliminary data.</text>
</comment>
<dbReference type="AlphaFoldDB" id="A0A9D6QKP5"/>
<feature type="transmembrane region" description="Helical" evidence="2">
    <location>
        <begin position="302"/>
        <end position="324"/>
    </location>
</feature>
<evidence type="ECO:0000313" key="4">
    <source>
        <dbReference type="Proteomes" id="UP000807850"/>
    </source>
</evidence>
<protein>
    <submittedName>
        <fullName evidence="3">Polymer-forming cytoskeletal protein</fullName>
    </submittedName>
</protein>
<evidence type="ECO:0000256" key="1">
    <source>
        <dbReference type="SAM" id="MobiDB-lite"/>
    </source>
</evidence>
<feature type="compositionally biased region" description="Low complexity" evidence="1">
    <location>
        <begin position="421"/>
        <end position="438"/>
    </location>
</feature>
<feature type="region of interest" description="Disordered" evidence="1">
    <location>
        <begin position="417"/>
        <end position="455"/>
    </location>
</feature>
<dbReference type="Proteomes" id="UP000807850">
    <property type="component" value="Unassembled WGS sequence"/>
</dbReference>
<sequence>MRRLTALLVALALCGTLLTLGTIAAVLSPGSCLHRHMRRPARALASLVPTAVQAQEHMRFQPVPAESVRDVAKRPRRGARAVTPMPAPATAPAPETTATVPPVPDNGDESTTGEFGRRSSHAGDMVRFGSSIHVRAGQSVHGDVVSMGGDVTVDGHVDGDVVSIGGDVRLGPGGSVDGQVVTVGGQLHEAPGSHVSGSRVTAGGLPRRWVGWPFFGVMSSGIKIVIDFCKMLFALLIAWGFTQLAPNRSRAAVDYLRTEPLMAFGIGLLAWALVIPSVVAMALVVAILCITIIGIPLALAVVLGYVLGLLLLAVWGFVVGTVVLGGRIAHQLGRAAATLTMMAVWGIISLTVVSAVGHMFGALPMGGPPGFLLVMIAKVLSAVLLTAGAGAILRTQLRRESMSQWWPPGRRAAMATPGMGTPVAPVTPAMPATPVTQVAPPPPAAPMSPPETPTG</sequence>
<accession>A0A9D6QKP5</accession>
<name>A0A9D6QKP5_UNCEI</name>
<feature type="region of interest" description="Disordered" evidence="1">
    <location>
        <begin position="66"/>
        <end position="121"/>
    </location>
</feature>
<keyword evidence="2" id="KW-1133">Transmembrane helix</keyword>
<gene>
    <name evidence="3" type="ORF">HY076_09005</name>
</gene>
<reference evidence="3" key="1">
    <citation type="submission" date="2020-07" db="EMBL/GenBank/DDBJ databases">
        <title>Huge and variable diversity of episymbiotic CPR bacteria and DPANN archaea in groundwater ecosystems.</title>
        <authorList>
            <person name="He C.Y."/>
            <person name="Keren R."/>
            <person name="Whittaker M."/>
            <person name="Farag I.F."/>
            <person name="Doudna J."/>
            <person name="Cate J.H.D."/>
            <person name="Banfield J.F."/>
        </authorList>
    </citation>
    <scope>NUCLEOTIDE SEQUENCE</scope>
    <source>
        <strain evidence="3">NC_groundwater_928_Pr1_S-0.2um_72_17</strain>
    </source>
</reference>
<keyword evidence="2" id="KW-0812">Transmembrane</keyword>
<feature type="transmembrane region" description="Helical" evidence="2">
    <location>
        <begin position="372"/>
        <end position="393"/>
    </location>
</feature>
<dbReference type="EMBL" id="JACQAY010000299">
    <property type="protein sequence ID" value="MBI3540396.1"/>
    <property type="molecule type" value="Genomic_DNA"/>
</dbReference>
<organism evidence="3 4">
    <name type="scientific">Eiseniibacteriota bacterium</name>
    <dbReference type="NCBI Taxonomy" id="2212470"/>
    <lineage>
        <taxon>Bacteria</taxon>
        <taxon>Candidatus Eiseniibacteriota</taxon>
    </lineage>
</organism>
<feature type="compositionally biased region" description="Pro residues" evidence="1">
    <location>
        <begin position="439"/>
        <end position="455"/>
    </location>
</feature>
<feature type="transmembrane region" description="Helical" evidence="2">
    <location>
        <begin position="336"/>
        <end position="360"/>
    </location>
</feature>
<evidence type="ECO:0000313" key="3">
    <source>
        <dbReference type="EMBL" id="MBI3540396.1"/>
    </source>
</evidence>
<proteinExistence type="predicted"/>
<feature type="transmembrane region" description="Helical" evidence="2">
    <location>
        <begin position="263"/>
        <end position="296"/>
    </location>
</feature>
<evidence type="ECO:0000256" key="2">
    <source>
        <dbReference type="SAM" id="Phobius"/>
    </source>
</evidence>
<keyword evidence="2" id="KW-0472">Membrane</keyword>